<reference evidence="8" key="1">
    <citation type="submission" date="2018-08" db="EMBL/GenBank/DDBJ databases">
        <authorList>
            <person name="Cornetti L."/>
        </authorList>
    </citation>
    <scope>NUCLEOTIDE SEQUENCE</scope>
    <source>
        <strain evidence="8">US-AR</strain>
    </source>
</reference>
<feature type="compositionally biased region" description="Basic and acidic residues" evidence="6">
    <location>
        <begin position="1"/>
        <end position="56"/>
    </location>
</feature>
<dbReference type="FunFam" id="2.60.40.790:FF:000001">
    <property type="entry name" value="Nuclear migration protein nudC"/>
    <property type="match status" value="1"/>
</dbReference>
<dbReference type="GO" id="GO:0006457">
    <property type="term" value="P:protein folding"/>
    <property type="evidence" value="ECO:0007669"/>
    <property type="project" value="TreeGrafter"/>
</dbReference>
<evidence type="ECO:0000256" key="5">
    <source>
        <dbReference type="ARBA" id="ARBA00030427"/>
    </source>
</evidence>
<comment type="similarity">
    <text evidence="2">Belongs to the nudC family.</text>
</comment>
<dbReference type="Pfam" id="PF04969">
    <property type="entry name" value="CS"/>
    <property type="match status" value="1"/>
</dbReference>
<evidence type="ECO:0000313" key="8">
    <source>
        <dbReference type="EMBL" id="SVE77160.1"/>
    </source>
</evidence>
<name>A0A4Y7M5X5_9CRUS</name>
<dbReference type="PANTHER" id="PTHR12356:SF3">
    <property type="entry name" value="NUCLEAR MIGRATION PROTEIN NUDC"/>
    <property type="match status" value="1"/>
</dbReference>
<dbReference type="Gene3D" id="2.60.40.790">
    <property type="match status" value="1"/>
</dbReference>
<feature type="region of interest" description="Disordered" evidence="6">
    <location>
        <begin position="1"/>
        <end position="109"/>
    </location>
</feature>
<accession>A0A4Y7M5X5</accession>
<evidence type="ECO:0000256" key="2">
    <source>
        <dbReference type="ARBA" id="ARBA00010513"/>
    </source>
</evidence>
<dbReference type="GO" id="GO:0051082">
    <property type="term" value="F:unfolded protein binding"/>
    <property type="evidence" value="ECO:0007669"/>
    <property type="project" value="TreeGrafter"/>
</dbReference>
<dbReference type="SUPFAM" id="SSF49764">
    <property type="entry name" value="HSP20-like chaperones"/>
    <property type="match status" value="1"/>
</dbReference>
<proteinExistence type="evidence at transcript level"/>
<dbReference type="PANTHER" id="PTHR12356">
    <property type="entry name" value="NUCLEAR MOVEMENT PROTEIN NUDC"/>
    <property type="match status" value="1"/>
</dbReference>
<keyword evidence="4" id="KW-0963">Cytoplasm</keyword>
<dbReference type="PROSITE" id="PS51203">
    <property type="entry name" value="CS"/>
    <property type="match status" value="1"/>
</dbReference>
<dbReference type="GO" id="GO:0005737">
    <property type="term" value="C:cytoplasm"/>
    <property type="evidence" value="ECO:0007669"/>
    <property type="project" value="UniProtKB-SubCell"/>
</dbReference>
<evidence type="ECO:0000256" key="4">
    <source>
        <dbReference type="ARBA" id="ARBA00022490"/>
    </source>
</evidence>
<protein>
    <recommendedName>
        <fullName evidence="3">Nuclear migration protein nudC</fullName>
    </recommendedName>
    <alternativeName>
        <fullName evidence="5">Nuclear distribution protein C homolog</fullName>
    </alternativeName>
</protein>
<dbReference type="EMBL" id="LR007541">
    <property type="protein sequence ID" value="SVE77160.1"/>
    <property type="molecule type" value="mRNA"/>
</dbReference>
<evidence type="ECO:0000256" key="6">
    <source>
        <dbReference type="SAM" id="MobiDB-lite"/>
    </source>
</evidence>
<sequence length="265" mass="31114">MEKFNKYRVKADQETAKKRAEVEERERKIKERREKEQKQLEEQEKREALEPKIKELTDEEAAEMMQQQKQKESSKTVAKAATQDVDVTKKDEEEEEDPQDAGKLKPNAGNGCDLPNYRWTQTLSDIEVRIPLPKAGLRSRDLTVDIQKNHLKVAVKNQLPAIIDDRLLHDVKKEESTWLLEDKQTVLITLEKVNKMEWWSRLVVSDPEINTKKINPEPSKLSDLDGETRGLVEKMMYDQRQKEMGLPTSEEQKKQDMMKKYFTFD</sequence>
<feature type="domain" description="CS" evidence="7">
    <location>
        <begin position="112"/>
        <end position="203"/>
    </location>
</feature>
<dbReference type="AlphaFoldDB" id="A0A4Y7M5X5"/>
<organism evidence="8">
    <name type="scientific">Daphnia lumholtzi</name>
    <dbReference type="NCBI Taxonomy" id="42856"/>
    <lineage>
        <taxon>Eukaryota</taxon>
        <taxon>Metazoa</taxon>
        <taxon>Ecdysozoa</taxon>
        <taxon>Arthropoda</taxon>
        <taxon>Crustacea</taxon>
        <taxon>Branchiopoda</taxon>
        <taxon>Diplostraca</taxon>
        <taxon>Cladocera</taxon>
        <taxon>Anomopoda</taxon>
        <taxon>Daphniidae</taxon>
        <taxon>Daphnia</taxon>
    </lineage>
</organism>
<evidence type="ECO:0000256" key="1">
    <source>
        <dbReference type="ARBA" id="ARBA00004496"/>
    </source>
</evidence>
<dbReference type="InterPro" id="IPR008978">
    <property type="entry name" value="HSP20-like_chaperone"/>
</dbReference>
<gene>
    <name evidence="8" type="primary">EOG090X0AH4</name>
</gene>
<dbReference type="InterPro" id="IPR007052">
    <property type="entry name" value="CS_dom"/>
</dbReference>
<comment type="subcellular location">
    <subcellularLocation>
        <location evidence="1">Cytoplasm</location>
    </subcellularLocation>
</comment>
<evidence type="ECO:0000259" key="7">
    <source>
        <dbReference type="PROSITE" id="PS51203"/>
    </source>
</evidence>
<evidence type="ECO:0000256" key="3">
    <source>
        <dbReference type="ARBA" id="ARBA00017641"/>
    </source>
</evidence>
<dbReference type="InterPro" id="IPR037898">
    <property type="entry name" value="NudC_fam"/>
</dbReference>